<keyword evidence="2" id="KW-1185">Reference proteome</keyword>
<dbReference type="EMBL" id="JAACXV010013933">
    <property type="protein sequence ID" value="KAF7271614.1"/>
    <property type="molecule type" value="Genomic_DNA"/>
</dbReference>
<evidence type="ECO:0000313" key="2">
    <source>
        <dbReference type="Proteomes" id="UP000625711"/>
    </source>
</evidence>
<evidence type="ECO:0000313" key="1">
    <source>
        <dbReference type="EMBL" id="KAF7271614.1"/>
    </source>
</evidence>
<dbReference type="AlphaFoldDB" id="A0A834I0M3"/>
<gene>
    <name evidence="1" type="ORF">GWI33_015536</name>
</gene>
<reference evidence="1" key="1">
    <citation type="submission" date="2020-08" db="EMBL/GenBank/DDBJ databases">
        <title>Genome sequencing and assembly of the red palm weevil Rhynchophorus ferrugineus.</title>
        <authorList>
            <person name="Dias G.B."/>
            <person name="Bergman C.M."/>
            <person name="Manee M."/>
        </authorList>
    </citation>
    <scope>NUCLEOTIDE SEQUENCE</scope>
    <source>
        <strain evidence="1">AA-2017</strain>
        <tissue evidence="1">Whole larva</tissue>
    </source>
</reference>
<sequence length="161" mass="17811">MSRRRCFASGVDVVCLPHLRTRLGVDDEIESGIDELAAGKLAWGAVGVQAMNPSLRRWHYPTGTCAGICMTAFKARSLHFSESGEEHTYIALQISPVCKMASGTIDWHSRTSSSSTMISSPLPFYLQLRLDVHEQMVAVNSRCSECTRTLQPVTLLHCVDR</sequence>
<organism evidence="1 2">
    <name type="scientific">Rhynchophorus ferrugineus</name>
    <name type="common">Red palm weevil</name>
    <name type="synonym">Curculio ferrugineus</name>
    <dbReference type="NCBI Taxonomy" id="354439"/>
    <lineage>
        <taxon>Eukaryota</taxon>
        <taxon>Metazoa</taxon>
        <taxon>Ecdysozoa</taxon>
        <taxon>Arthropoda</taxon>
        <taxon>Hexapoda</taxon>
        <taxon>Insecta</taxon>
        <taxon>Pterygota</taxon>
        <taxon>Neoptera</taxon>
        <taxon>Endopterygota</taxon>
        <taxon>Coleoptera</taxon>
        <taxon>Polyphaga</taxon>
        <taxon>Cucujiformia</taxon>
        <taxon>Curculionidae</taxon>
        <taxon>Dryophthorinae</taxon>
        <taxon>Rhynchophorus</taxon>
    </lineage>
</organism>
<comment type="caution">
    <text evidence="1">The sequence shown here is derived from an EMBL/GenBank/DDBJ whole genome shotgun (WGS) entry which is preliminary data.</text>
</comment>
<dbReference type="Proteomes" id="UP000625711">
    <property type="component" value="Unassembled WGS sequence"/>
</dbReference>
<name>A0A834I0M3_RHYFE</name>
<proteinExistence type="predicted"/>
<protein>
    <submittedName>
        <fullName evidence="1">Uncharacterized protein</fullName>
    </submittedName>
</protein>
<accession>A0A834I0M3</accession>